<keyword evidence="2" id="KW-1185">Reference proteome</keyword>
<dbReference type="EMBL" id="JAVDSD010000011">
    <property type="protein sequence ID" value="MDR6609283.1"/>
    <property type="molecule type" value="Genomic_DNA"/>
</dbReference>
<reference evidence="1" key="1">
    <citation type="submission" date="2023-07" db="EMBL/GenBank/DDBJ databases">
        <title>Sorghum-associated microbial communities from plants grown in Nebraska, USA.</title>
        <authorList>
            <person name="Schachtman D."/>
        </authorList>
    </citation>
    <scope>NUCLEOTIDE SEQUENCE</scope>
    <source>
        <strain evidence="1">BE46</strain>
    </source>
</reference>
<accession>A0ACC6JSB9</accession>
<name>A0ACC6JSB9_9PSED</name>
<evidence type="ECO:0000313" key="1">
    <source>
        <dbReference type="EMBL" id="MDR6609283.1"/>
    </source>
</evidence>
<sequence>MEVFNVVEAAVALFMVTLAATVVVMTALAAGALAALVTIRALGIAEGVPPDAPLLAVLASTPTPVIIVIILQAGSLASTTEFMLDINLMLIFATL</sequence>
<organism evidence="1 2">
    <name type="scientific">Pseudomonas synxantha</name>
    <dbReference type="NCBI Taxonomy" id="47883"/>
    <lineage>
        <taxon>Bacteria</taxon>
        <taxon>Pseudomonadati</taxon>
        <taxon>Pseudomonadota</taxon>
        <taxon>Gammaproteobacteria</taxon>
        <taxon>Pseudomonadales</taxon>
        <taxon>Pseudomonadaceae</taxon>
        <taxon>Pseudomonas</taxon>
    </lineage>
</organism>
<protein>
    <submittedName>
        <fullName evidence="1">Uncharacterized protein</fullName>
    </submittedName>
</protein>
<evidence type="ECO:0000313" key="2">
    <source>
        <dbReference type="Proteomes" id="UP001259420"/>
    </source>
</evidence>
<comment type="caution">
    <text evidence="1">The sequence shown here is derived from an EMBL/GenBank/DDBJ whole genome shotgun (WGS) entry which is preliminary data.</text>
</comment>
<proteinExistence type="predicted"/>
<gene>
    <name evidence="1" type="ORF">J2X87_004383</name>
</gene>
<dbReference type="Proteomes" id="UP001259420">
    <property type="component" value="Unassembled WGS sequence"/>
</dbReference>